<evidence type="ECO:0000256" key="1">
    <source>
        <dbReference type="SAM" id="Phobius"/>
    </source>
</evidence>
<proteinExistence type="predicted"/>
<keyword evidence="5" id="KW-1185">Reference proteome</keyword>
<dbReference type="EMBL" id="BMJC01000007">
    <property type="protein sequence ID" value="GGB23019.1"/>
    <property type="molecule type" value="Genomic_DNA"/>
</dbReference>
<dbReference type="InterPro" id="IPR011623">
    <property type="entry name" value="7TMR_DISM_rcpt_extracell_dom1"/>
</dbReference>
<feature type="transmembrane region" description="Helical" evidence="1">
    <location>
        <begin position="352"/>
        <end position="374"/>
    </location>
</feature>
<protein>
    <recommendedName>
        <fullName evidence="3">7TM-DISM receptor extracellular domain-containing protein</fullName>
    </recommendedName>
</protein>
<comment type="caution">
    <text evidence="4">The sequence shown here is derived from an EMBL/GenBank/DDBJ whole genome shotgun (WGS) entry which is preliminary data.</text>
</comment>
<accession>A0A8J2UIL0</accession>
<feature type="transmembrane region" description="Helical" evidence="1">
    <location>
        <begin position="326"/>
        <end position="345"/>
    </location>
</feature>
<feature type="transmembrane region" description="Helical" evidence="1">
    <location>
        <begin position="386"/>
        <end position="405"/>
    </location>
</feature>
<feature type="signal peptide" evidence="2">
    <location>
        <begin position="1"/>
        <end position="20"/>
    </location>
</feature>
<reference evidence="4" key="1">
    <citation type="journal article" date="2014" name="Int. J. Syst. Evol. Microbiol.">
        <title>Complete genome sequence of Corynebacterium casei LMG S-19264T (=DSM 44701T), isolated from a smear-ripened cheese.</title>
        <authorList>
            <consortium name="US DOE Joint Genome Institute (JGI-PGF)"/>
            <person name="Walter F."/>
            <person name="Albersmeier A."/>
            <person name="Kalinowski J."/>
            <person name="Ruckert C."/>
        </authorList>
    </citation>
    <scope>NUCLEOTIDE SEQUENCE</scope>
    <source>
        <strain evidence="4">CGMCC 1.15448</strain>
    </source>
</reference>
<feature type="transmembrane region" description="Helical" evidence="1">
    <location>
        <begin position="193"/>
        <end position="211"/>
    </location>
</feature>
<feature type="transmembrane region" description="Helical" evidence="1">
    <location>
        <begin position="218"/>
        <end position="235"/>
    </location>
</feature>
<keyword evidence="1" id="KW-0812">Transmembrane</keyword>
<gene>
    <name evidence="4" type="ORF">GCM10011511_53670</name>
</gene>
<dbReference type="Pfam" id="PF07695">
    <property type="entry name" value="7TMR-DISM_7TM"/>
    <property type="match status" value="1"/>
</dbReference>
<feature type="domain" description="7TM-DISM receptor extracellular" evidence="3">
    <location>
        <begin position="193"/>
        <end position="402"/>
    </location>
</feature>
<evidence type="ECO:0000313" key="4">
    <source>
        <dbReference type="EMBL" id="GGB23019.1"/>
    </source>
</evidence>
<dbReference type="AlphaFoldDB" id="A0A8J2UIL0"/>
<keyword evidence="1" id="KW-0472">Membrane</keyword>
<name>A0A8J2UIL0_9BACT</name>
<keyword evidence="1" id="KW-1133">Transmembrane helix</keyword>
<evidence type="ECO:0000259" key="3">
    <source>
        <dbReference type="Pfam" id="PF07695"/>
    </source>
</evidence>
<dbReference type="Proteomes" id="UP000607559">
    <property type="component" value="Unassembled WGS sequence"/>
</dbReference>
<dbReference type="RefSeq" id="WP_188937610.1">
    <property type="nucleotide sequence ID" value="NZ_BMJC01000007.1"/>
</dbReference>
<reference evidence="4" key="2">
    <citation type="submission" date="2020-09" db="EMBL/GenBank/DDBJ databases">
        <authorList>
            <person name="Sun Q."/>
            <person name="Zhou Y."/>
        </authorList>
    </citation>
    <scope>NUCLEOTIDE SEQUENCE</scope>
    <source>
        <strain evidence="4">CGMCC 1.15448</strain>
    </source>
</reference>
<organism evidence="4 5">
    <name type="scientific">Puia dinghuensis</name>
    <dbReference type="NCBI Taxonomy" id="1792502"/>
    <lineage>
        <taxon>Bacteria</taxon>
        <taxon>Pseudomonadati</taxon>
        <taxon>Bacteroidota</taxon>
        <taxon>Chitinophagia</taxon>
        <taxon>Chitinophagales</taxon>
        <taxon>Chitinophagaceae</taxon>
        <taxon>Puia</taxon>
    </lineage>
</organism>
<feature type="transmembrane region" description="Helical" evidence="1">
    <location>
        <begin position="255"/>
        <end position="273"/>
    </location>
</feature>
<evidence type="ECO:0000256" key="2">
    <source>
        <dbReference type="SAM" id="SignalP"/>
    </source>
</evidence>
<keyword evidence="2" id="KW-0732">Signal</keyword>
<evidence type="ECO:0000313" key="5">
    <source>
        <dbReference type="Proteomes" id="UP000607559"/>
    </source>
</evidence>
<feature type="chain" id="PRO_5035323267" description="7TM-DISM receptor extracellular domain-containing protein" evidence="2">
    <location>
        <begin position="21"/>
        <end position="421"/>
    </location>
</feature>
<feature type="transmembrane region" description="Helical" evidence="1">
    <location>
        <begin position="285"/>
        <end position="306"/>
    </location>
</feature>
<sequence length="421" mass="47835">MTPTSLTAILACVISVSAAAQSVKPVLYLREHNIEHLSEYYTYWLQPFDEPGQPELADAQYRRGAFVYGDWHKPLKVSGARQRLWVRMTVVNTDSGNSHFVWSCPDFVDAATLFRSTPIGFVKVSTGTCWDIASRRGFPTRPLCLPFSLAYGEMTALYLAIDEHSDTRSFFLDIQPTADLMQAEQRFVFDRHWFWLFGLYVFGCVFSLILFAALRDRFYLWSFGFVLLSTVFLLMEDNLDGLILPQWLYTAIRHVGQYNFLLLGSATGIRMMQAFVRQRVRSPRIYSIGTGLIGLSLLYVLFTIVLQNRFPLARLTASPLINWGRAGVIGVNLTFTMGSLLLAAVQRNRAAIYYGITFCFFFFSGALFLCDQLGIRSFNLMQPNVLAWGLFFQLLTLSVLLTGRFRYRTARAAVRAVRAAA</sequence>